<dbReference type="OrthoDB" id="10431942at2759"/>
<dbReference type="Gene3D" id="3.40.50.1000">
    <property type="entry name" value="HAD superfamily/HAD-like"/>
    <property type="match status" value="1"/>
</dbReference>
<dbReference type="EMBL" id="JABAHT010001282">
    <property type="protein sequence ID" value="KAF4649555.1"/>
    <property type="molecule type" value="Genomic_DNA"/>
</dbReference>
<evidence type="ECO:0000313" key="1">
    <source>
        <dbReference type="EMBL" id="KAF4649555.1"/>
    </source>
</evidence>
<dbReference type="Proteomes" id="UP000570595">
    <property type="component" value="Unassembled WGS sequence"/>
</dbReference>
<organism evidence="1 2">
    <name type="scientific">Perkinsus olseni</name>
    <name type="common">Perkinsus atlanticus</name>
    <dbReference type="NCBI Taxonomy" id="32597"/>
    <lineage>
        <taxon>Eukaryota</taxon>
        <taxon>Sar</taxon>
        <taxon>Alveolata</taxon>
        <taxon>Perkinsozoa</taxon>
        <taxon>Perkinsea</taxon>
        <taxon>Perkinsida</taxon>
        <taxon>Perkinsidae</taxon>
        <taxon>Perkinsus</taxon>
    </lineage>
</organism>
<sequence>AQICTFRDSGSRRENREKRRWIRKHLTGRHSLISAYFKSDIPGEALIDDDPIVPLPLGKPVFGRHVIFTKPYNKGFRTADRIDNWFESRIEAEMFVHKLSREKEGLPVVYETYEEH</sequence>
<evidence type="ECO:0000313" key="2">
    <source>
        <dbReference type="Proteomes" id="UP000570595"/>
    </source>
</evidence>
<accession>A0A7J6KQH2</accession>
<dbReference type="AlphaFoldDB" id="A0A7J6KQH2"/>
<dbReference type="InterPro" id="IPR023214">
    <property type="entry name" value="HAD_sf"/>
</dbReference>
<gene>
    <name evidence="1" type="ORF">FOZ61_001203</name>
</gene>
<reference evidence="1 2" key="1">
    <citation type="submission" date="2020-04" db="EMBL/GenBank/DDBJ databases">
        <title>Perkinsus olseni comparative genomics.</title>
        <authorList>
            <person name="Bogema D.R."/>
        </authorList>
    </citation>
    <scope>NUCLEOTIDE SEQUENCE [LARGE SCALE GENOMIC DNA]</scope>
    <source>
        <strain evidence="1">ATCC PRA-179</strain>
    </source>
</reference>
<comment type="caution">
    <text evidence="1">The sequence shown here is derived from an EMBL/GenBank/DDBJ whole genome shotgun (WGS) entry which is preliminary data.</text>
</comment>
<proteinExistence type="predicted"/>
<feature type="non-terminal residue" evidence="1">
    <location>
        <position position="116"/>
    </location>
</feature>
<protein>
    <submittedName>
        <fullName evidence="1">Uncharacterized protein</fullName>
    </submittedName>
</protein>
<name>A0A7J6KQH2_PEROL</name>